<gene>
    <name evidence="1" type="ORF">Pta02_44120</name>
</gene>
<accession>A0A8J3T7L3</accession>
<organism evidence="1 2">
    <name type="scientific">Planobispora takensis</name>
    <dbReference type="NCBI Taxonomy" id="1367882"/>
    <lineage>
        <taxon>Bacteria</taxon>
        <taxon>Bacillati</taxon>
        <taxon>Actinomycetota</taxon>
        <taxon>Actinomycetes</taxon>
        <taxon>Streptosporangiales</taxon>
        <taxon>Streptosporangiaceae</taxon>
        <taxon>Planobispora</taxon>
    </lineage>
</organism>
<dbReference type="AlphaFoldDB" id="A0A8J3T7L3"/>
<dbReference type="Proteomes" id="UP000634476">
    <property type="component" value="Unassembled WGS sequence"/>
</dbReference>
<evidence type="ECO:0000313" key="1">
    <source>
        <dbReference type="EMBL" id="GII02404.1"/>
    </source>
</evidence>
<dbReference type="RefSeq" id="WP_203876740.1">
    <property type="nucleotide sequence ID" value="NZ_BOOK01000032.1"/>
</dbReference>
<sequence>MSPKRSDDVAPPPIDDEWRIRFFNNQAAEGWQELCRHVPANTRVCYERLRNDPLPVVATSRHQLLQHDLRKIQIKGGIYDQWQYEVTE</sequence>
<keyword evidence="2" id="KW-1185">Reference proteome</keyword>
<name>A0A8J3T7L3_9ACTN</name>
<evidence type="ECO:0000313" key="2">
    <source>
        <dbReference type="Proteomes" id="UP000634476"/>
    </source>
</evidence>
<protein>
    <submittedName>
        <fullName evidence="1">Uncharacterized protein</fullName>
    </submittedName>
</protein>
<comment type="caution">
    <text evidence="1">The sequence shown here is derived from an EMBL/GenBank/DDBJ whole genome shotgun (WGS) entry which is preliminary data.</text>
</comment>
<reference evidence="1" key="1">
    <citation type="submission" date="2021-01" db="EMBL/GenBank/DDBJ databases">
        <title>Whole genome shotgun sequence of Planobispora takensis NBRC 109077.</title>
        <authorList>
            <person name="Komaki H."/>
            <person name="Tamura T."/>
        </authorList>
    </citation>
    <scope>NUCLEOTIDE SEQUENCE</scope>
    <source>
        <strain evidence="1">NBRC 109077</strain>
    </source>
</reference>
<dbReference type="EMBL" id="BOOK01000032">
    <property type="protein sequence ID" value="GII02404.1"/>
    <property type="molecule type" value="Genomic_DNA"/>
</dbReference>
<proteinExistence type="predicted"/>